<feature type="transmembrane region" description="Helical" evidence="1">
    <location>
        <begin position="7"/>
        <end position="30"/>
    </location>
</feature>
<dbReference type="Proteomes" id="UP000075531">
    <property type="component" value="Unassembled WGS sequence"/>
</dbReference>
<evidence type="ECO:0000256" key="1">
    <source>
        <dbReference type="SAM" id="Phobius"/>
    </source>
</evidence>
<keyword evidence="1" id="KW-1133">Transmembrane helix</keyword>
<dbReference type="EMBL" id="LTBA01000015">
    <property type="protein sequence ID" value="KYH34516.1"/>
    <property type="molecule type" value="Genomic_DNA"/>
</dbReference>
<name>A0A151B3P7_9CLOT</name>
<proteinExistence type="predicted"/>
<reference evidence="2 3" key="1">
    <citation type="submission" date="2016-02" db="EMBL/GenBank/DDBJ databases">
        <title>Genome sequence of Clostridium tepidiprofundi DSM 19306.</title>
        <authorList>
            <person name="Poehlein A."/>
            <person name="Daniel R."/>
        </authorList>
    </citation>
    <scope>NUCLEOTIDE SEQUENCE [LARGE SCALE GENOMIC DNA]</scope>
    <source>
        <strain evidence="2 3">DSM 19306</strain>
    </source>
</reference>
<sequence>MLRDKRKYIFVIILVLMIVFVGIIIVNIHLNKSVGCFNSNYTSEREKNNFKIYVIKGSNEVKLEFLEHCIQINKSKINALKYNLNKKLIHILKLVNNKYHYLLDSISINWTKLLTRLENIVI</sequence>
<comment type="caution">
    <text evidence="2">The sequence shown here is derived from an EMBL/GenBank/DDBJ whole genome shotgun (WGS) entry which is preliminary data.</text>
</comment>
<organism evidence="2 3">
    <name type="scientific">Clostridium tepidiprofundi DSM 19306</name>
    <dbReference type="NCBI Taxonomy" id="1121338"/>
    <lineage>
        <taxon>Bacteria</taxon>
        <taxon>Bacillati</taxon>
        <taxon>Bacillota</taxon>
        <taxon>Clostridia</taxon>
        <taxon>Eubacteriales</taxon>
        <taxon>Clostridiaceae</taxon>
        <taxon>Clostridium</taxon>
    </lineage>
</organism>
<accession>A0A151B3P7</accession>
<evidence type="ECO:0000313" key="3">
    <source>
        <dbReference type="Proteomes" id="UP000075531"/>
    </source>
</evidence>
<dbReference type="AlphaFoldDB" id="A0A151B3P7"/>
<dbReference type="PATRIC" id="fig|1121338.3.peg.1609"/>
<keyword evidence="1" id="KW-0812">Transmembrane</keyword>
<dbReference type="STRING" id="1121338.CLTEP_15650"/>
<evidence type="ECO:0000313" key="2">
    <source>
        <dbReference type="EMBL" id="KYH34516.1"/>
    </source>
</evidence>
<keyword evidence="1" id="KW-0472">Membrane</keyword>
<protein>
    <submittedName>
        <fullName evidence="2">Uncharacterized protein</fullName>
    </submittedName>
</protein>
<gene>
    <name evidence="2" type="ORF">CLTEP_15650</name>
</gene>
<keyword evidence="3" id="KW-1185">Reference proteome</keyword>
<dbReference type="RefSeq" id="WP_066825008.1">
    <property type="nucleotide sequence ID" value="NZ_LTBA01000015.1"/>
</dbReference>